<evidence type="ECO:0000313" key="2">
    <source>
        <dbReference type="EMBL" id="KAK7257085.1"/>
    </source>
</evidence>
<dbReference type="EMBL" id="JAYWIO010000006">
    <property type="protein sequence ID" value="KAK7257085.1"/>
    <property type="molecule type" value="Genomic_DNA"/>
</dbReference>
<protein>
    <submittedName>
        <fullName evidence="2">Uncharacterized protein</fullName>
    </submittedName>
</protein>
<feature type="transmembrane region" description="Helical" evidence="1">
    <location>
        <begin position="7"/>
        <end position="27"/>
    </location>
</feature>
<keyword evidence="3" id="KW-1185">Reference proteome</keyword>
<dbReference type="AlphaFoldDB" id="A0AAN9ELR7"/>
<keyword evidence="1" id="KW-0812">Transmembrane</keyword>
<accession>A0AAN9ELR7</accession>
<keyword evidence="1" id="KW-0472">Membrane</keyword>
<comment type="caution">
    <text evidence="2">The sequence shown here is derived from an EMBL/GenBank/DDBJ whole genome shotgun (WGS) entry which is preliminary data.</text>
</comment>
<proteinExistence type="predicted"/>
<name>A0AAN9ELR7_CROPI</name>
<organism evidence="2 3">
    <name type="scientific">Crotalaria pallida</name>
    <name type="common">Smooth rattlebox</name>
    <name type="synonym">Crotalaria striata</name>
    <dbReference type="NCBI Taxonomy" id="3830"/>
    <lineage>
        <taxon>Eukaryota</taxon>
        <taxon>Viridiplantae</taxon>
        <taxon>Streptophyta</taxon>
        <taxon>Embryophyta</taxon>
        <taxon>Tracheophyta</taxon>
        <taxon>Spermatophyta</taxon>
        <taxon>Magnoliopsida</taxon>
        <taxon>eudicotyledons</taxon>
        <taxon>Gunneridae</taxon>
        <taxon>Pentapetalae</taxon>
        <taxon>rosids</taxon>
        <taxon>fabids</taxon>
        <taxon>Fabales</taxon>
        <taxon>Fabaceae</taxon>
        <taxon>Papilionoideae</taxon>
        <taxon>50 kb inversion clade</taxon>
        <taxon>genistoids sensu lato</taxon>
        <taxon>core genistoids</taxon>
        <taxon>Crotalarieae</taxon>
        <taxon>Crotalaria</taxon>
    </lineage>
</organism>
<sequence>MSSAAGAFLELTLILIPLSVVVAWIMGIEMDLDFSLLKTGCLAFTIIVIAFTLQVLFAFWALSFRKRFAGKFSWLVLNKVAYRNNDN</sequence>
<reference evidence="2 3" key="1">
    <citation type="submission" date="2024-01" db="EMBL/GenBank/DDBJ databases">
        <title>The genomes of 5 underutilized Papilionoideae crops provide insights into root nodulation and disease resistanc.</title>
        <authorList>
            <person name="Yuan L."/>
        </authorList>
    </citation>
    <scope>NUCLEOTIDE SEQUENCE [LARGE SCALE GENOMIC DNA]</scope>
    <source>
        <strain evidence="2">ZHUSHIDOU_FW_LH</strain>
        <tissue evidence="2">Leaf</tissue>
    </source>
</reference>
<evidence type="ECO:0000256" key="1">
    <source>
        <dbReference type="SAM" id="Phobius"/>
    </source>
</evidence>
<feature type="transmembrane region" description="Helical" evidence="1">
    <location>
        <begin position="42"/>
        <end position="62"/>
    </location>
</feature>
<dbReference type="Proteomes" id="UP001372338">
    <property type="component" value="Unassembled WGS sequence"/>
</dbReference>
<keyword evidence="1" id="KW-1133">Transmembrane helix</keyword>
<gene>
    <name evidence="2" type="ORF">RIF29_30803</name>
</gene>
<evidence type="ECO:0000313" key="3">
    <source>
        <dbReference type="Proteomes" id="UP001372338"/>
    </source>
</evidence>